<evidence type="ECO:0000313" key="2">
    <source>
        <dbReference type="Proteomes" id="UP001597480"/>
    </source>
</evidence>
<comment type="caution">
    <text evidence="1">The sequence shown here is derived from an EMBL/GenBank/DDBJ whole genome shotgun (WGS) entry which is preliminary data.</text>
</comment>
<proteinExistence type="predicted"/>
<dbReference type="Proteomes" id="UP001597480">
    <property type="component" value="Unassembled WGS sequence"/>
</dbReference>
<gene>
    <name evidence="1" type="ORF">ACFSR3_02775</name>
</gene>
<keyword evidence="2" id="KW-1185">Reference proteome</keyword>
<dbReference type="EMBL" id="JBHUMD010000005">
    <property type="protein sequence ID" value="MFD2600970.1"/>
    <property type="molecule type" value="Genomic_DNA"/>
</dbReference>
<dbReference type="RefSeq" id="WP_379819625.1">
    <property type="nucleotide sequence ID" value="NZ_JBHUMD010000005.1"/>
</dbReference>
<sequence>MKTDRYTKIILTIIAFCLVVNTFEKLDIIPKAYANAPTTTPITTVSEPKYGLVPLNEDGSITVKTTSPMDVNITGVRTSDDLKVNVSGINTSNSLNVNVNLEKIAGSSAYGGLPVKVIK</sequence>
<protein>
    <recommendedName>
        <fullName evidence="3">YbbR-like protein</fullName>
    </recommendedName>
</protein>
<evidence type="ECO:0008006" key="3">
    <source>
        <dbReference type="Google" id="ProtNLM"/>
    </source>
</evidence>
<organism evidence="1 2">
    <name type="scientific">Flavobacterium suzhouense</name>
    <dbReference type="NCBI Taxonomy" id="1529638"/>
    <lineage>
        <taxon>Bacteria</taxon>
        <taxon>Pseudomonadati</taxon>
        <taxon>Bacteroidota</taxon>
        <taxon>Flavobacteriia</taxon>
        <taxon>Flavobacteriales</taxon>
        <taxon>Flavobacteriaceae</taxon>
        <taxon>Flavobacterium</taxon>
    </lineage>
</organism>
<name>A0ABW5NQ15_9FLAO</name>
<reference evidence="2" key="1">
    <citation type="journal article" date="2019" name="Int. J. Syst. Evol. Microbiol.">
        <title>The Global Catalogue of Microorganisms (GCM) 10K type strain sequencing project: providing services to taxonomists for standard genome sequencing and annotation.</title>
        <authorList>
            <consortium name="The Broad Institute Genomics Platform"/>
            <consortium name="The Broad Institute Genome Sequencing Center for Infectious Disease"/>
            <person name="Wu L."/>
            <person name="Ma J."/>
        </authorList>
    </citation>
    <scope>NUCLEOTIDE SEQUENCE [LARGE SCALE GENOMIC DNA]</scope>
    <source>
        <strain evidence="2">KCTC 42107</strain>
    </source>
</reference>
<evidence type="ECO:0000313" key="1">
    <source>
        <dbReference type="EMBL" id="MFD2600970.1"/>
    </source>
</evidence>
<accession>A0ABW5NQ15</accession>